<dbReference type="RefSeq" id="WP_345213296.1">
    <property type="nucleotide sequence ID" value="NZ_BAABFT010000015.1"/>
</dbReference>
<evidence type="ECO:0000313" key="1">
    <source>
        <dbReference type="EMBL" id="GAA4335481.1"/>
    </source>
</evidence>
<gene>
    <name evidence="1" type="ORF">GCM10023149_43520</name>
</gene>
<proteinExistence type="predicted"/>
<reference evidence="2" key="1">
    <citation type="journal article" date="2019" name="Int. J. Syst. Evol. Microbiol.">
        <title>The Global Catalogue of Microorganisms (GCM) 10K type strain sequencing project: providing services to taxonomists for standard genome sequencing and annotation.</title>
        <authorList>
            <consortium name="The Broad Institute Genomics Platform"/>
            <consortium name="The Broad Institute Genome Sequencing Center for Infectious Disease"/>
            <person name="Wu L."/>
            <person name="Ma J."/>
        </authorList>
    </citation>
    <scope>NUCLEOTIDE SEQUENCE [LARGE SCALE GENOMIC DNA]</scope>
    <source>
        <strain evidence="2">JCM 17705</strain>
    </source>
</reference>
<accession>A0ABP8H7W3</accession>
<comment type="caution">
    <text evidence="1">The sequence shown here is derived from an EMBL/GenBank/DDBJ whole genome shotgun (WGS) entry which is preliminary data.</text>
</comment>
<keyword evidence="2" id="KW-1185">Reference proteome</keyword>
<dbReference type="EMBL" id="BAABFT010000015">
    <property type="protein sequence ID" value="GAA4335481.1"/>
    <property type="molecule type" value="Genomic_DNA"/>
</dbReference>
<organism evidence="1 2">
    <name type="scientific">Mucilaginibacter gynuensis</name>
    <dbReference type="NCBI Taxonomy" id="1302236"/>
    <lineage>
        <taxon>Bacteria</taxon>
        <taxon>Pseudomonadati</taxon>
        <taxon>Bacteroidota</taxon>
        <taxon>Sphingobacteriia</taxon>
        <taxon>Sphingobacteriales</taxon>
        <taxon>Sphingobacteriaceae</taxon>
        <taxon>Mucilaginibacter</taxon>
    </lineage>
</organism>
<dbReference type="Proteomes" id="UP001500582">
    <property type="component" value="Unassembled WGS sequence"/>
</dbReference>
<protein>
    <submittedName>
        <fullName evidence="1">Uncharacterized protein</fullName>
    </submittedName>
</protein>
<sequence length="155" mass="16056">MIQKKRSFILAAKVLGVLLFCSVFAYNIGIRINSQNGKLSLSTLKAYAFTGDSNAEEEVASACPACIFVKDTQLSQAMYVTSVTGSAATEAGIQIGTKFSAEWSAKIKAQVTAALKDVYKITCTTGGKAACTATEGGFILCATSGCPTAGTVGDK</sequence>
<evidence type="ECO:0000313" key="2">
    <source>
        <dbReference type="Proteomes" id="UP001500582"/>
    </source>
</evidence>
<name>A0ABP8H7W3_9SPHI</name>